<dbReference type="InterPro" id="IPR036388">
    <property type="entry name" value="WH-like_DNA-bd_sf"/>
</dbReference>
<evidence type="ECO:0000256" key="2">
    <source>
        <dbReference type="PIRSR" id="PIRSR640198-2"/>
    </source>
</evidence>
<dbReference type="RefSeq" id="WP_074462811.1">
    <property type="nucleotide sequence ID" value="NZ_FMUR01000014.1"/>
</dbReference>
<evidence type="ECO:0000313" key="5">
    <source>
        <dbReference type="Proteomes" id="UP000183047"/>
    </source>
</evidence>
<gene>
    <name evidence="4" type="ORF">SAMN02910451_02333</name>
</gene>
<keyword evidence="2" id="KW-0547">Nucleotide-binding</keyword>
<feature type="domain" description="Fido" evidence="3">
    <location>
        <begin position="108"/>
        <end position="266"/>
    </location>
</feature>
<dbReference type="InterPro" id="IPR003812">
    <property type="entry name" value="Fido"/>
</dbReference>
<dbReference type="Gene3D" id="1.10.3290.10">
    <property type="entry name" value="Fido-like domain"/>
    <property type="match status" value="1"/>
</dbReference>
<keyword evidence="2" id="KW-0067">ATP-binding</keyword>
<accession>A0A1G5FBD5</accession>
<dbReference type="OrthoDB" id="9813719at2"/>
<sequence length="355" mass="40534">MRQFDYSYLADRTWDNEIISYISKIHEYKGKQELYLRQKPVELNRLIEIAKIQSTEASNRIEGIITTNARLKQLMADKTAPKNRDEEEILGYRNVLNLVHENYDVIPVRSNFILQMHRDLLKYTNLNYGGQFKTTPNEIDMILETGEKVVLFKPLEPYETPSAIDAICEKYQEALDKELVDELILIPCFLLDFLCIHPFNDGNGRMSRLMTLLLLYRSGYMVGQYISIEKAIADTKEAYYDALQKADQGWHEGTNDSKPFIKYMLSIILSCYKEFEARVSIAHASGAKSTSYDVVKAYVSERIGKFSKQEVLVGCPSLGSSSVESALKKLVEEGTLVRIGAGRKTLYARADAITE</sequence>
<feature type="active site" evidence="1">
    <location>
        <position position="197"/>
    </location>
</feature>
<name>A0A1G5FBD5_9FIRM</name>
<dbReference type="SUPFAM" id="SSF140931">
    <property type="entry name" value="Fic-like"/>
    <property type="match status" value="1"/>
</dbReference>
<keyword evidence="5" id="KW-1185">Reference proteome</keyword>
<dbReference type="PANTHER" id="PTHR13504:SF38">
    <property type="entry name" value="FIDO DOMAIN-CONTAINING PROTEIN"/>
    <property type="match status" value="1"/>
</dbReference>
<evidence type="ECO:0000256" key="1">
    <source>
        <dbReference type="PIRSR" id="PIRSR640198-1"/>
    </source>
</evidence>
<dbReference type="PROSITE" id="PS51459">
    <property type="entry name" value="FIDO"/>
    <property type="match status" value="1"/>
</dbReference>
<dbReference type="Gene3D" id="1.10.10.10">
    <property type="entry name" value="Winged helix-like DNA-binding domain superfamily/Winged helix DNA-binding domain"/>
    <property type="match status" value="1"/>
</dbReference>
<feature type="binding site" evidence="2">
    <location>
        <begin position="201"/>
        <end position="208"/>
    </location>
    <ligand>
        <name>ATP</name>
        <dbReference type="ChEBI" id="CHEBI:30616"/>
    </ligand>
</feature>
<dbReference type="AlphaFoldDB" id="A0A1G5FBD5"/>
<feature type="binding site" evidence="2">
    <location>
        <begin position="239"/>
        <end position="240"/>
    </location>
    <ligand>
        <name>ATP</name>
        <dbReference type="ChEBI" id="CHEBI:30616"/>
    </ligand>
</feature>
<dbReference type="GO" id="GO:0005524">
    <property type="term" value="F:ATP binding"/>
    <property type="evidence" value="ECO:0007669"/>
    <property type="project" value="UniProtKB-KW"/>
</dbReference>
<organism evidence="4 5">
    <name type="scientific">Butyrivibrio hungatei</name>
    <dbReference type="NCBI Taxonomy" id="185008"/>
    <lineage>
        <taxon>Bacteria</taxon>
        <taxon>Bacillati</taxon>
        <taxon>Bacillota</taxon>
        <taxon>Clostridia</taxon>
        <taxon>Lachnospirales</taxon>
        <taxon>Lachnospiraceae</taxon>
        <taxon>Butyrivibrio</taxon>
    </lineage>
</organism>
<dbReference type="InterPro" id="IPR036597">
    <property type="entry name" value="Fido-like_dom_sf"/>
</dbReference>
<reference evidence="5" key="1">
    <citation type="submission" date="2016-10" db="EMBL/GenBank/DDBJ databases">
        <authorList>
            <person name="Varghese N."/>
            <person name="Submissions S."/>
        </authorList>
    </citation>
    <scope>NUCLEOTIDE SEQUENCE [LARGE SCALE GENOMIC DNA]</scope>
    <source>
        <strain evidence="5">XBD2006</strain>
    </source>
</reference>
<dbReference type="Proteomes" id="UP000183047">
    <property type="component" value="Unassembled WGS sequence"/>
</dbReference>
<evidence type="ECO:0000259" key="3">
    <source>
        <dbReference type="PROSITE" id="PS51459"/>
    </source>
</evidence>
<proteinExistence type="predicted"/>
<evidence type="ECO:0000313" key="4">
    <source>
        <dbReference type="EMBL" id="SCY36454.1"/>
    </source>
</evidence>
<dbReference type="PANTHER" id="PTHR13504">
    <property type="entry name" value="FIDO DOMAIN-CONTAINING PROTEIN DDB_G0283145"/>
    <property type="match status" value="1"/>
</dbReference>
<dbReference type="InterPro" id="IPR040198">
    <property type="entry name" value="Fido_containing"/>
</dbReference>
<dbReference type="EMBL" id="FMUR01000014">
    <property type="protein sequence ID" value="SCY36454.1"/>
    <property type="molecule type" value="Genomic_DNA"/>
</dbReference>
<protein>
    <submittedName>
        <fullName evidence="4">Fic family protein</fullName>
    </submittedName>
</protein>
<dbReference type="Pfam" id="PF02661">
    <property type="entry name" value="Fic"/>
    <property type="match status" value="1"/>
</dbReference>